<protein>
    <submittedName>
        <fullName evidence="3">DUF1648 domain-containing protein</fullName>
    </submittedName>
</protein>
<dbReference type="InterPro" id="IPR012867">
    <property type="entry name" value="DUF1648"/>
</dbReference>
<dbReference type="Pfam" id="PF07853">
    <property type="entry name" value="DUF1648"/>
    <property type="match status" value="1"/>
</dbReference>
<evidence type="ECO:0000313" key="4">
    <source>
        <dbReference type="Proteomes" id="UP001479933"/>
    </source>
</evidence>
<dbReference type="EMBL" id="CP136137">
    <property type="protein sequence ID" value="WYY06221.1"/>
    <property type="molecule type" value="Genomic_DNA"/>
</dbReference>
<organism evidence="3 4">
    <name type="scientific">Gordonia hydrophobica</name>
    <dbReference type="NCBI Taxonomy" id="40516"/>
    <lineage>
        <taxon>Bacteria</taxon>
        <taxon>Bacillati</taxon>
        <taxon>Actinomycetota</taxon>
        <taxon>Actinomycetes</taxon>
        <taxon>Mycobacteriales</taxon>
        <taxon>Gordoniaceae</taxon>
        <taxon>Gordonia</taxon>
    </lineage>
</organism>
<feature type="transmembrane region" description="Helical" evidence="1">
    <location>
        <begin position="65"/>
        <end position="88"/>
    </location>
</feature>
<evidence type="ECO:0000259" key="2">
    <source>
        <dbReference type="Pfam" id="PF07853"/>
    </source>
</evidence>
<keyword evidence="1" id="KW-0812">Transmembrane</keyword>
<dbReference type="Proteomes" id="UP001479933">
    <property type="component" value="Chromosome"/>
</dbReference>
<sequence length="333" mass="34352">MNTPDPRPAENSTRRTVAYLAVGLVVPAISVLASVTAQLIAWPRLPNRIAVHWNAAGEADRWGSAWVPLALTVVIGLALPLLIVVPNLRPLRSGGRGPSFRAVAAITAAAVAGPSYLLAATVVAQADGGTADVTAAIGIMIAVAVVIGLLGWLAIPRDLARASRPVQPLPTTRGERLAWVSTETVAPWVAVCTVVALIVAGLFVVLAAVGGTSTGGIVPALIVTVVVVALIATTIAFHVRIDADGLRVRSLLGVPRFHVPIDDIENVDVVDIRAIGDFGGYGIRLRSGALGIILRSGPAVEVTRRSNGRRVTVTVSDAGTAAATLATVSARQR</sequence>
<gene>
    <name evidence="3" type="ORF">RVF87_14200</name>
</gene>
<proteinExistence type="predicted"/>
<keyword evidence="1" id="KW-1133">Transmembrane helix</keyword>
<keyword evidence="4" id="KW-1185">Reference proteome</keyword>
<reference evidence="3 4" key="1">
    <citation type="journal article" date="2023" name="Virus Evol.">
        <title>Computational host range prediction-The good, the bad, and the ugly.</title>
        <authorList>
            <person name="Howell A.A."/>
            <person name="Versoza C.J."/>
            <person name="Pfeifer S.P."/>
        </authorList>
    </citation>
    <scope>NUCLEOTIDE SEQUENCE [LARGE SCALE GENOMIC DNA]</scope>
    <source>
        <strain evidence="3 4">1610/1b</strain>
    </source>
</reference>
<accession>A0ABZ2TZZ0</accession>
<evidence type="ECO:0000313" key="3">
    <source>
        <dbReference type="EMBL" id="WYY06221.1"/>
    </source>
</evidence>
<keyword evidence="1" id="KW-0472">Membrane</keyword>
<feature type="domain" description="DUF1648" evidence="2">
    <location>
        <begin position="31"/>
        <end position="75"/>
    </location>
</feature>
<feature type="transmembrane region" description="Helical" evidence="1">
    <location>
        <begin position="100"/>
        <end position="123"/>
    </location>
</feature>
<feature type="transmembrane region" description="Helical" evidence="1">
    <location>
        <begin position="17"/>
        <end position="45"/>
    </location>
</feature>
<evidence type="ECO:0000256" key="1">
    <source>
        <dbReference type="SAM" id="Phobius"/>
    </source>
</evidence>
<feature type="transmembrane region" description="Helical" evidence="1">
    <location>
        <begin position="135"/>
        <end position="155"/>
    </location>
</feature>
<name>A0ABZ2TZZ0_9ACTN</name>
<dbReference type="RefSeq" id="WP_084247231.1">
    <property type="nucleotide sequence ID" value="NZ_CP136137.1"/>
</dbReference>
<feature type="transmembrane region" description="Helical" evidence="1">
    <location>
        <begin position="185"/>
        <end position="210"/>
    </location>
</feature>
<feature type="transmembrane region" description="Helical" evidence="1">
    <location>
        <begin position="216"/>
        <end position="239"/>
    </location>
</feature>